<dbReference type="AlphaFoldDB" id="R7VFA1"/>
<dbReference type="OrthoDB" id="9995210at2759"/>
<dbReference type="STRING" id="283909.R7VFA1"/>
<dbReference type="HOGENOM" id="CLU_000134_18_1_1"/>
<dbReference type="PANTHER" id="PTHR24171">
    <property type="entry name" value="ANKYRIN REPEAT DOMAIN-CONTAINING PROTEIN 39-RELATED"/>
    <property type="match status" value="1"/>
</dbReference>
<evidence type="ECO:0000256" key="2">
    <source>
        <dbReference type="ARBA" id="ARBA00023043"/>
    </source>
</evidence>
<evidence type="ECO:0000313" key="4">
    <source>
        <dbReference type="EMBL" id="ELU14350.1"/>
    </source>
</evidence>
<feature type="repeat" description="ANK" evidence="3">
    <location>
        <begin position="87"/>
        <end position="119"/>
    </location>
</feature>
<feature type="repeat" description="ANK" evidence="3">
    <location>
        <begin position="17"/>
        <end position="49"/>
    </location>
</feature>
<evidence type="ECO:0000256" key="1">
    <source>
        <dbReference type="ARBA" id="ARBA00022737"/>
    </source>
</evidence>
<dbReference type="Proteomes" id="UP000014760">
    <property type="component" value="Unassembled WGS sequence"/>
</dbReference>
<dbReference type="SUPFAM" id="SSF48403">
    <property type="entry name" value="Ankyrin repeat"/>
    <property type="match status" value="1"/>
</dbReference>
<keyword evidence="1" id="KW-0677">Repeat</keyword>
<feature type="non-terminal residue" evidence="4">
    <location>
        <position position="140"/>
    </location>
</feature>
<evidence type="ECO:0000313" key="5">
    <source>
        <dbReference type="EnsemblMetazoa" id="CapteP31226"/>
    </source>
</evidence>
<dbReference type="Pfam" id="PF12796">
    <property type="entry name" value="Ank_2"/>
    <property type="match status" value="1"/>
</dbReference>
<protein>
    <submittedName>
        <fullName evidence="4 5">Uncharacterized protein</fullName>
    </submittedName>
</protein>
<dbReference type="InterPro" id="IPR036770">
    <property type="entry name" value="Ankyrin_rpt-contain_sf"/>
</dbReference>
<dbReference type="SMART" id="SM00248">
    <property type="entry name" value="ANK"/>
    <property type="match status" value="3"/>
</dbReference>
<dbReference type="Gene3D" id="1.25.40.20">
    <property type="entry name" value="Ankyrin repeat-containing domain"/>
    <property type="match status" value="1"/>
</dbReference>
<sequence>MEILLSHEADVNTMSDSQLSPLHAACAMKSREAIELHIKHGADVHQFSGKGLTCLVHAVKRADLCFLLIENGASVSVKDKYPGQYGGGNTVLHYAIQEGNRDPVELLITQGADVDIQNNSGDNAFHAAVFRGCSDVLDVI</sequence>
<dbReference type="PROSITE" id="PS50088">
    <property type="entry name" value="ANK_REPEAT"/>
    <property type="match status" value="2"/>
</dbReference>
<reference evidence="4 6" key="2">
    <citation type="journal article" date="2013" name="Nature">
        <title>Insights into bilaterian evolution from three spiralian genomes.</title>
        <authorList>
            <person name="Simakov O."/>
            <person name="Marletaz F."/>
            <person name="Cho S.J."/>
            <person name="Edsinger-Gonzales E."/>
            <person name="Havlak P."/>
            <person name="Hellsten U."/>
            <person name="Kuo D.H."/>
            <person name="Larsson T."/>
            <person name="Lv J."/>
            <person name="Arendt D."/>
            <person name="Savage R."/>
            <person name="Osoegawa K."/>
            <person name="de Jong P."/>
            <person name="Grimwood J."/>
            <person name="Chapman J.A."/>
            <person name="Shapiro H."/>
            <person name="Aerts A."/>
            <person name="Otillar R.P."/>
            <person name="Terry A.Y."/>
            <person name="Boore J.L."/>
            <person name="Grigoriev I.V."/>
            <person name="Lindberg D.R."/>
            <person name="Seaver E.C."/>
            <person name="Weisblat D.A."/>
            <person name="Putnam N.H."/>
            <person name="Rokhsar D.S."/>
        </authorList>
    </citation>
    <scope>NUCLEOTIDE SEQUENCE</scope>
    <source>
        <strain evidence="4 6">I ESC-2004</strain>
    </source>
</reference>
<dbReference type="PROSITE" id="PS50297">
    <property type="entry name" value="ANK_REP_REGION"/>
    <property type="match status" value="1"/>
</dbReference>
<reference evidence="5" key="3">
    <citation type="submission" date="2015-06" db="UniProtKB">
        <authorList>
            <consortium name="EnsemblMetazoa"/>
        </authorList>
    </citation>
    <scope>IDENTIFICATION</scope>
</reference>
<dbReference type="InterPro" id="IPR002110">
    <property type="entry name" value="Ankyrin_rpt"/>
</dbReference>
<proteinExistence type="predicted"/>
<evidence type="ECO:0000313" key="6">
    <source>
        <dbReference type="Proteomes" id="UP000014760"/>
    </source>
</evidence>
<evidence type="ECO:0000256" key="3">
    <source>
        <dbReference type="PROSITE-ProRule" id="PRU00023"/>
    </source>
</evidence>
<dbReference type="EMBL" id="AMQN01038738">
    <property type="status" value="NOT_ANNOTATED_CDS"/>
    <property type="molecule type" value="Genomic_DNA"/>
</dbReference>
<dbReference type="EnsemblMetazoa" id="CapteT31226">
    <property type="protein sequence ID" value="CapteP31226"/>
    <property type="gene ID" value="CapteG31226"/>
</dbReference>
<reference evidence="6" key="1">
    <citation type="submission" date="2012-12" db="EMBL/GenBank/DDBJ databases">
        <authorList>
            <person name="Hellsten U."/>
            <person name="Grimwood J."/>
            <person name="Chapman J.A."/>
            <person name="Shapiro H."/>
            <person name="Aerts A."/>
            <person name="Otillar R.P."/>
            <person name="Terry A.Y."/>
            <person name="Boore J.L."/>
            <person name="Simakov O."/>
            <person name="Marletaz F."/>
            <person name="Cho S.-J."/>
            <person name="Edsinger-Gonzales E."/>
            <person name="Havlak P."/>
            <person name="Kuo D.-H."/>
            <person name="Larsson T."/>
            <person name="Lv J."/>
            <person name="Arendt D."/>
            <person name="Savage R."/>
            <person name="Osoegawa K."/>
            <person name="de Jong P."/>
            <person name="Lindberg D.R."/>
            <person name="Seaver E.C."/>
            <person name="Weisblat D.A."/>
            <person name="Putnam N.H."/>
            <person name="Grigoriev I.V."/>
            <person name="Rokhsar D.S."/>
        </authorList>
    </citation>
    <scope>NUCLEOTIDE SEQUENCE</scope>
    <source>
        <strain evidence="6">I ESC-2004</strain>
    </source>
</reference>
<dbReference type="EMBL" id="KB294572">
    <property type="protein sequence ID" value="ELU14350.1"/>
    <property type="molecule type" value="Genomic_DNA"/>
</dbReference>
<name>R7VFA1_CAPTE</name>
<accession>R7VFA1</accession>
<gene>
    <name evidence="4" type="ORF">CAPTEDRAFT_31226</name>
</gene>
<keyword evidence="2 3" id="KW-0040">ANK repeat</keyword>
<organism evidence="4">
    <name type="scientific">Capitella teleta</name>
    <name type="common">Polychaete worm</name>
    <dbReference type="NCBI Taxonomy" id="283909"/>
    <lineage>
        <taxon>Eukaryota</taxon>
        <taxon>Metazoa</taxon>
        <taxon>Spiralia</taxon>
        <taxon>Lophotrochozoa</taxon>
        <taxon>Annelida</taxon>
        <taxon>Polychaeta</taxon>
        <taxon>Sedentaria</taxon>
        <taxon>Scolecida</taxon>
        <taxon>Capitellidae</taxon>
        <taxon>Capitella</taxon>
    </lineage>
</organism>
<keyword evidence="6" id="KW-1185">Reference proteome</keyword>